<comment type="caution">
    <text evidence="7">The sequence shown here is derived from an EMBL/GenBank/DDBJ whole genome shotgun (WGS) entry which is preliminary data.</text>
</comment>
<dbReference type="Pfam" id="PF06429">
    <property type="entry name" value="Flg_bbr_C"/>
    <property type="match status" value="1"/>
</dbReference>
<keyword evidence="8" id="KW-1185">Reference proteome</keyword>
<dbReference type="PANTHER" id="PTHR30435">
    <property type="entry name" value="FLAGELLAR PROTEIN"/>
    <property type="match status" value="1"/>
</dbReference>
<evidence type="ECO:0000313" key="8">
    <source>
        <dbReference type="Proteomes" id="UP001139447"/>
    </source>
</evidence>
<evidence type="ECO:0000259" key="5">
    <source>
        <dbReference type="Pfam" id="PF06429"/>
    </source>
</evidence>
<organism evidence="7 8">
    <name type="scientific">Variovorax terrae</name>
    <dbReference type="NCBI Taxonomy" id="2923278"/>
    <lineage>
        <taxon>Bacteria</taxon>
        <taxon>Pseudomonadati</taxon>
        <taxon>Pseudomonadota</taxon>
        <taxon>Betaproteobacteria</taxon>
        <taxon>Burkholderiales</taxon>
        <taxon>Comamonadaceae</taxon>
        <taxon>Variovorax</taxon>
    </lineage>
</organism>
<dbReference type="Proteomes" id="UP001139447">
    <property type="component" value="Unassembled WGS sequence"/>
</dbReference>
<dbReference type="NCBIfam" id="TIGR03506">
    <property type="entry name" value="FlgEFG_subfam"/>
    <property type="match status" value="1"/>
</dbReference>
<comment type="subcellular location">
    <subcellularLocation>
        <location evidence="1 4">Bacterial flagellum basal body</location>
    </subcellularLocation>
</comment>
<accession>A0A9X1VVG7</accession>
<keyword evidence="7" id="KW-0969">Cilium</keyword>
<proteinExistence type="inferred from homology"/>
<evidence type="ECO:0000256" key="2">
    <source>
        <dbReference type="ARBA" id="ARBA00009677"/>
    </source>
</evidence>
<evidence type="ECO:0000256" key="4">
    <source>
        <dbReference type="RuleBase" id="RU362116"/>
    </source>
</evidence>
<keyword evidence="3 4" id="KW-0975">Bacterial flagellum</keyword>
<dbReference type="GO" id="GO:0009425">
    <property type="term" value="C:bacterial-type flagellum basal body"/>
    <property type="evidence" value="ECO:0007669"/>
    <property type="project" value="UniProtKB-SubCell"/>
</dbReference>
<dbReference type="Pfam" id="PF22692">
    <property type="entry name" value="LlgE_F_G_D1"/>
    <property type="match status" value="1"/>
</dbReference>
<feature type="domain" description="Flagellar hook protein FlgE/F/G-like D1" evidence="6">
    <location>
        <begin position="96"/>
        <end position="137"/>
    </location>
</feature>
<name>A0A9X1VVG7_9BURK</name>
<dbReference type="InterPro" id="IPR053967">
    <property type="entry name" value="LlgE_F_G-like_D1"/>
</dbReference>
<evidence type="ECO:0000256" key="3">
    <source>
        <dbReference type="ARBA" id="ARBA00023143"/>
    </source>
</evidence>
<dbReference type="EMBL" id="JALGBI010000001">
    <property type="protein sequence ID" value="MCJ0764551.1"/>
    <property type="molecule type" value="Genomic_DNA"/>
</dbReference>
<feature type="domain" description="Flagellar basal-body/hook protein C-terminal" evidence="5">
    <location>
        <begin position="211"/>
        <end position="255"/>
    </location>
</feature>
<evidence type="ECO:0000259" key="6">
    <source>
        <dbReference type="Pfam" id="PF22692"/>
    </source>
</evidence>
<keyword evidence="7" id="KW-0966">Cell projection</keyword>
<dbReference type="AlphaFoldDB" id="A0A9X1VVG7"/>
<evidence type="ECO:0000313" key="7">
    <source>
        <dbReference type="EMBL" id="MCJ0764551.1"/>
    </source>
</evidence>
<gene>
    <name evidence="7" type="ORF">MMF98_15135</name>
</gene>
<dbReference type="InterPro" id="IPR020013">
    <property type="entry name" value="Flagellar_FlgE/F/G"/>
</dbReference>
<dbReference type="GO" id="GO:0071978">
    <property type="term" value="P:bacterial-type flagellum-dependent swarming motility"/>
    <property type="evidence" value="ECO:0007669"/>
    <property type="project" value="TreeGrafter"/>
</dbReference>
<dbReference type="PANTHER" id="PTHR30435:SF19">
    <property type="entry name" value="FLAGELLAR BASAL-BODY ROD PROTEIN FLGG"/>
    <property type="match status" value="1"/>
</dbReference>
<protein>
    <submittedName>
        <fullName evidence="7">Flagellar hook-basal body protein</fullName>
    </submittedName>
</protein>
<keyword evidence="7" id="KW-0282">Flagellum</keyword>
<dbReference type="RefSeq" id="WP_243307209.1">
    <property type="nucleotide sequence ID" value="NZ_JALGBI010000001.1"/>
</dbReference>
<dbReference type="InterPro" id="IPR010930">
    <property type="entry name" value="Flg_bb/hook_C_dom"/>
</dbReference>
<sequence>MNEILAISLNSMHQDMARLERVGVNLANALTPGYKRDVVVTLPQASPLGGTFVQSMDNERMSGSRSTSQNVGALATVLVDTRAGTLKSTGQSLDLALTGPGYFEISTADGLAYTRQGAFRLDGRGRLVTARGDLVMGKGGEIFLNRPDPFIDGSGQVFESKTASGSVEAIPVAQIKVVNFESPSSLVRLGDGLWGSGSSAVQVNDVGGQVRQGSLENSNVSSMQEMMSLMQTMRHFESMQKVALGYDEMLGTAIRKLGDLS</sequence>
<dbReference type="SUPFAM" id="SSF117143">
    <property type="entry name" value="Flagellar hook protein flgE"/>
    <property type="match status" value="1"/>
</dbReference>
<dbReference type="InterPro" id="IPR037925">
    <property type="entry name" value="FlgE/F/G-like"/>
</dbReference>
<reference evidence="7" key="1">
    <citation type="submission" date="2022-03" db="EMBL/GenBank/DDBJ databases">
        <authorList>
            <person name="Woo C.Y."/>
        </authorList>
    </citation>
    <scope>NUCLEOTIDE SEQUENCE</scope>
    <source>
        <strain evidence="7">CYS-02</strain>
    </source>
</reference>
<evidence type="ECO:0000256" key="1">
    <source>
        <dbReference type="ARBA" id="ARBA00004117"/>
    </source>
</evidence>
<comment type="similarity">
    <text evidence="2 4">Belongs to the flagella basal body rod proteins family.</text>
</comment>